<name>A0A1K0FVD0_9BASI</name>
<dbReference type="GO" id="GO:0004000">
    <property type="term" value="F:adenosine deaminase activity"/>
    <property type="evidence" value="ECO:0007669"/>
    <property type="project" value="TreeGrafter"/>
</dbReference>
<accession>A0A1K0FVD0</accession>
<evidence type="ECO:0000256" key="7">
    <source>
        <dbReference type="ARBA" id="ARBA00048787"/>
    </source>
</evidence>
<protein>
    <submittedName>
        <fullName evidence="10">Related to adenosine deaminase</fullName>
    </submittedName>
</protein>
<keyword evidence="13" id="KW-1185">Reference proteome</keyword>
<dbReference type="SUPFAM" id="SSF51556">
    <property type="entry name" value="Metallo-dependent hydrolases"/>
    <property type="match status" value="1"/>
</dbReference>
<keyword evidence="3" id="KW-0479">Metal-binding</keyword>
<evidence type="ECO:0000259" key="9">
    <source>
        <dbReference type="Pfam" id="PF00962"/>
    </source>
</evidence>
<evidence type="ECO:0000256" key="5">
    <source>
        <dbReference type="ARBA" id="ARBA00022833"/>
    </source>
</evidence>
<dbReference type="Proteomes" id="UP000179920">
    <property type="component" value="Chromosome I"/>
</dbReference>
<dbReference type="PANTHER" id="PTHR11409">
    <property type="entry name" value="ADENOSINE DEAMINASE"/>
    <property type="match status" value="1"/>
</dbReference>
<organism evidence="10 12">
    <name type="scientific">Ustilago bromivora</name>
    <dbReference type="NCBI Taxonomy" id="307758"/>
    <lineage>
        <taxon>Eukaryota</taxon>
        <taxon>Fungi</taxon>
        <taxon>Dikarya</taxon>
        <taxon>Basidiomycota</taxon>
        <taxon>Ustilaginomycotina</taxon>
        <taxon>Ustilaginomycetes</taxon>
        <taxon>Ustilaginales</taxon>
        <taxon>Ustilaginaceae</taxon>
        <taxon>Ustilago</taxon>
    </lineage>
</organism>
<evidence type="ECO:0000256" key="3">
    <source>
        <dbReference type="ARBA" id="ARBA00022723"/>
    </source>
</evidence>
<keyword evidence="6" id="KW-0546">Nucleotide metabolism</keyword>
<comment type="catalytic activity">
    <reaction evidence="7">
        <text>N(6)-methyl-AMP + H2O + H(+) = IMP + methylamine</text>
        <dbReference type="Rhea" id="RHEA:16001"/>
        <dbReference type="ChEBI" id="CHEBI:15377"/>
        <dbReference type="ChEBI" id="CHEBI:15378"/>
        <dbReference type="ChEBI" id="CHEBI:58053"/>
        <dbReference type="ChEBI" id="CHEBI:59338"/>
        <dbReference type="ChEBI" id="CHEBI:144842"/>
    </reaction>
    <physiologicalReaction direction="left-to-right" evidence="7">
        <dbReference type="Rhea" id="RHEA:16002"/>
    </physiologicalReaction>
</comment>
<evidence type="ECO:0000313" key="12">
    <source>
        <dbReference type="Proteomes" id="UP000179920"/>
    </source>
</evidence>
<sequence>MPKPTHPDSLSTANHRQTRKTEAGVPSPMSTRQRFVQQLPKIELHAHLNGSIRRSTLGELAATKGVDPNNAFILSRWPKTLSEAFDVFRAIHSCVTTLQDVERLAFELGQDLEEDGVVYADIRTTPRAMSLASGTATEVDGLDQYIKPVFRGFSRYTAQDPGPNARKVILRLLLSIDRAKHSPTQARTIVDLTHRYLNRGVVRIDLSGDPTKGQWSDFEPSLIHARSLGLRITLHAGEVKDRDQEMTYMLDFHPDSFGHCCFVSDGNLKRLKQSKIPIELCLTSNLLSNSVAELKDHHFGLHYKPSSGGGGDSTICCISTDDSGVFGSPLSKEYKLVMQTFELTEMEVFNLAKRTLEATFLAPAATYETKERKGLNQDQEEWNSISAAYDDFYASWNWN</sequence>
<dbReference type="PANTHER" id="PTHR11409:SF42">
    <property type="entry name" value="ADENOSINE DEAMINASE-LIKE PROTEIN"/>
    <property type="match status" value="1"/>
</dbReference>
<reference evidence="11" key="3">
    <citation type="submission" date="2018-08" db="EMBL/GenBank/DDBJ databases">
        <authorList>
            <person name="Guldener U."/>
        </authorList>
    </citation>
    <scope>NUCLEOTIDE SEQUENCE</scope>
    <source>
        <strain evidence="11">UB2</strain>
    </source>
</reference>
<dbReference type="InterPro" id="IPR001365">
    <property type="entry name" value="A_deaminase_dom"/>
</dbReference>
<dbReference type="EMBL" id="LT558117">
    <property type="protein sequence ID" value="SAM60842.1"/>
    <property type="molecule type" value="Genomic_DNA"/>
</dbReference>
<dbReference type="Pfam" id="PF00962">
    <property type="entry name" value="A_deaminase"/>
    <property type="match status" value="1"/>
</dbReference>
<comment type="cofactor">
    <cofactor evidence="1">
        <name>Zn(2+)</name>
        <dbReference type="ChEBI" id="CHEBI:29105"/>
    </cofactor>
</comment>
<dbReference type="GO" id="GO:0046103">
    <property type="term" value="P:inosine biosynthetic process"/>
    <property type="evidence" value="ECO:0007669"/>
    <property type="project" value="TreeGrafter"/>
</dbReference>
<comment type="similarity">
    <text evidence="2">Belongs to the metallo-dependent hydrolases superfamily. Adenosine and AMP deaminases family.</text>
</comment>
<dbReference type="OrthoDB" id="272271at2759"/>
<reference evidence="12" key="2">
    <citation type="submission" date="2016-04" db="EMBL/GenBank/DDBJ databases">
        <authorList>
            <person name="Guldener U."/>
            <person name="Guldener U."/>
        </authorList>
    </citation>
    <scope>NUCLEOTIDE SEQUENCE [LARGE SCALE GENOMIC DNA]</scope>
    <source>
        <strain evidence="12">UB2112</strain>
    </source>
</reference>
<evidence type="ECO:0000256" key="4">
    <source>
        <dbReference type="ARBA" id="ARBA00022801"/>
    </source>
</evidence>
<keyword evidence="4" id="KW-0378">Hydrolase</keyword>
<dbReference type="GO" id="GO:0006154">
    <property type="term" value="P:adenosine catabolic process"/>
    <property type="evidence" value="ECO:0007669"/>
    <property type="project" value="TreeGrafter"/>
</dbReference>
<proteinExistence type="inferred from homology"/>
<feature type="domain" description="Adenosine deaminase" evidence="9">
    <location>
        <begin position="40"/>
        <end position="362"/>
    </location>
</feature>
<dbReference type="GO" id="GO:0009117">
    <property type="term" value="P:nucleotide metabolic process"/>
    <property type="evidence" value="ECO:0007669"/>
    <property type="project" value="UniProtKB-KW"/>
</dbReference>
<evidence type="ECO:0000313" key="10">
    <source>
        <dbReference type="EMBL" id="SAM60842.1"/>
    </source>
</evidence>
<dbReference type="InterPro" id="IPR006330">
    <property type="entry name" value="Ado/ade_deaminase"/>
</dbReference>
<dbReference type="EMBL" id="ULHB01000018">
    <property type="protein sequence ID" value="SYW76322.1"/>
    <property type="molecule type" value="Genomic_DNA"/>
</dbReference>
<evidence type="ECO:0000256" key="2">
    <source>
        <dbReference type="ARBA" id="ARBA00006676"/>
    </source>
</evidence>
<keyword evidence="5" id="KW-0862">Zinc</keyword>
<gene>
    <name evidence="11" type="ORF">UBRO2_01393</name>
    <name evidence="10" type="ORF">UBRO_00912</name>
</gene>
<evidence type="ECO:0000256" key="8">
    <source>
        <dbReference type="SAM" id="MobiDB-lite"/>
    </source>
</evidence>
<feature type="region of interest" description="Disordered" evidence="8">
    <location>
        <begin position="1"/>
        <end position="32"/>
    </location>
</feature>
<evidence type="ECO:0000313" key="13">
    <source>
        <dbReference type="Proteomes" id="UP000658997"/>
    </source>
</evidence>
<reference evidence="10" key="1">
    <citation type="submission" date="2016-04" db="EMBL/GenBank/DDBJ databases">
        <authorList>
            <person name="Evans L.H."/>
            <person name="Alamgir A."/>
            <person name="Owens N."/>
            <person name="Weber N.D."/>
            <person name="Virtaneva K."/>
            <person name="Barbian K."/>
            <person name="Babar A."/>
            <person name="Rosenke K."/>
        </authorList>
    </citation>
    <scope>NUCLEOTIDE SEQUENCE</scope>
    <source>
        <strain evidence="10">UB2112</strain>
    </source>
</reference>
<evidence type="ECO:0000313" key="11">
    <source>
        <dbReference type="EMBL" id="SYW76322.1"/>
    </source>
</evidence>
<dbReference type="GO" id="GO:0046872">
    <property type="term" value="F:metal ion binding"/>
    <property type="evidence" value="ECO:0007669"/>
    <property type="project" value="UniProtKB-KW"/>
</dbReference>
<evidence type="ECO:0000256" key="6">
    <source>
        <dbReference type="ARBA" id="ARBA00023080"/>
    </source>
</evidence>
<dbReference type="Gene3D" id="3.20.20.140">
    <property type="entry name" value="Metal-dependent hydrolases"/>
    <property type="match status" value="1"/>
</dbReference>
<dbReference type="InterPro" id="IPR032466">
    <property type="entry name" value="Metal_Hydrolase"/>
</dbReference>
<dbReference type="Proteomes" id="UP000658997">
    <property type="component" value="Unassembled WGS sequence"/>
</dbReference>
<evidence type="ECO:0000256" key="1">
    <source>
        <dbReference type="ARBA" id="ARBA00001947"/>
    </source>
</evidence>
<dbReference type="AlphaFoldDB" id="A0A1K0FVD0"/>